<dbReference type="InterPro" id="IPR036877">
    <property type="entry name" value="SUI1_dom_sf"/>
</dbReference>
<evidence type="ECO:0000313" key="5">
    <source>
        <dbReference type="EMBL" id="SDZ96836.1"/>
    </source>
</evidence>
<dbReference type="FunFam" id="3.30.780.10:FF:000002">
    <property type="entry name" value="Stress response translation initiation inhibitor"/>
    <property type="match status" value="1"/>
</dbReference>
<dbReference type="PROSITE" id="PS50296">
    <property type="entry name" value="SUI1"/>
    <property type="match status" value="1"/>
</dbReference>
<dbReference type="RefSeq" id="WP_092345151.1">
    <property type="nucleotide sequence ID" value="NZ_FNQN01000002.1"/>
</dbReference>
<dbReference type="PANTHER" id="PTHR12789:SF0">
    <property type="entry name" value="DENSITY-REGULATED PROTEIN"/>
    <property type="match status" value="1"/>
</dbReference>
<name>A0A1H3XBQ7_9BACT</name>
<dbReference type="GO" id="GO:0002188">
    <property type="term" value="P:translation reinitiation"/>
    <property type="evidence" value="ECO:0007669"/>
    <property type="project" value="TreeGrafter"/>
</dbReference>
<reference evidence="5 6" key="1">
    <citation type="submission" date="2016-10" db="EMBL/GenBank/DDBJ databases">
        <authorList>
            <person name="de Groot N.N."/>
        </authorList>
    </citation>
    <scope>NUCLEOTIDE SEQUENCE [LARGE SCALE GENOMIC DNA]</scope>
    <source>
        <strain evidence="5 6">DSM 7343</strain>
    </source>
</reference>
<dbReference type="Proteomes" id="UP000199409">
    <property type="component" value="Unassembled WGS sequence"/>
</dbReference>
<comment type="similarity">
    <text evidence="1">Belongs to the SUI1 family.</text>
</comment>
<dbReference type="Gene3D" id="3.30.780.10">
    <property type="entry name" value="SUI1-like domain"/>
    <property type="match status" value="1"/>
</dbReference>
<dbReference type="InterPro" id="IPR050318">
    <property type="entry name" value="DENR/SUI1_TIF"/>
</dbReference>
<dbReference type="InterPro" id="IPR005872">
    <property type="entry name" value="SUI1_arc_bac"/>
</dbReference>
<organism evidence="5 6">
    <name type="scientific">Desulfuromusa kysingii</name>
    <dbReference type="NCBI Taxonomy" id="37625"/>
    <lineage>
        <taxon>Bacteria</taxon>
        <taxon>Pseudomonadati</taxon>
        <taxon>Thermodesulfobacteriota</taxon>
        <taxon>Desulfuromonadia</taxon>
        <taxon>Desulfuromonadales</taxon>
        <taxon>Geopsychrobacteraceae</taxon>
        <taxon>Desulfuromusa</taxon>
    </lineage>
</organism>
<accession>A0A1H3XBQ7</accession>
<dbReference type="SUPFAM" id="SSF55159">
    <property type="entry name" value="eIF1-like"/>
    <property type="match status" value="1"/>
</dbReference>
<protein>
    <submittedName>
        <fullName evidence="5">Translation initiation factor 1 (eIF-1/SUI1)</fullName>
    </submittedName>
</protein>
<dbReference type="CDD" id="cd11567">
    <property type="entry name" value="YciH_like"/>
    <property type="match status" value="1"/>
</dbReference>
<dbReference type="GO" id="GO:0006417">
    <property type="term" value="P:regulation of translation"/>
    <property type="evidence" value="ECO:0007669"/>
    <property type="project" value="UniProtKB-KW"/>
</dbReference>
<dbReference type="InterPro" id="IPR001950">
    <property type="entry name" value="SUI1"/>
</dbReference>
<evidence type="ECO:0000256" key="3">
    <source>
        <dbReference type="ARBA" id="ARBA00022917"/>
    </source>
</evidence>
<evidence type="ECO:0000259" key="4">
    <source>
        <dbReference type="PROSITE" id="PS50296"/>
    </source>
</evidence>
<dbReference type="NCBIfam" id="NF005297">
    <property type="entry name" value="PRK06824.1"/>
    <property type="match status" value="1"/>
</dbReference>
<dbReference type="GO" id="GO:0003729">
    <property type="term" value="F:mRNA binding"/>
    <property type="evidence" value="ECO:0007669"/>
    <property type="project" value="TreeGrafter"/>
</dbReference>
<keyword evidence="3" id="KW-0648">Protein biosynthesis</keyword>
<dbReference type="PIRSF" id="PIRSF037511">
    <property type="entry name" value="Transl_init_SUI1_pro"/>
    <property type="match status" value="1"/>
</dbReference>
<dbReference type="AlphaFoldDB" id="A0A1H3XBQ7"/>
<proteinExistence type="inferred from homology"/>
<feature type="domain" description="SUI1" evidence="4">
    <location>
        <begin position="45"/>
        <end position="111"/>
    </location>
</feature>
<keyword evidence="5" id="KW-0396">Initiation factor</keyword>
<dbReference type="GO" id="GO:0001731">
    <property type="term" value="P:formation of translation preinitiation complex"/>
    <property type="evidence" value="ECO:0007669"/>
    <property type="project" value="TreeGrafter"/>
</dbReference>
<dbReference type="Pfam" id="PF01253">
    <property type="entry name" value="SUI1"/>
    <property type="match status" value="1"/>
</dbReference>
<evidence type="ECO:0000256" key="1">
    <source>
        <dbReference type="ARBA" id="ARBA00005422"/>
    </source>
</evidence>
<sequence length="119" mass="12882">MSNSNSRLVYSDEMGSTCKNCGHPLQKCHCNQQPDKHPKSDGIVRIQRETKGRKGKGVTILTGIPLNGPELKSLAKTLKQKCGTGGTIKNGVIEIQGDHRDLLFDLLSAKGWQVKKAGG</sequence>
<gene>
    <name evidence="5" type="ORF">SAMN05660420_00907</name>
</gene>
<dbReference type="STRING" id="37625.SAMN05660420_00907"/>
<dbReference type="NCBIfam" id="TIGR01158">
    <property type="entry name" value="SUI1_rel"/>
    <property type="match status" value="1"/>
</dbReference>
<evidence type="ECO:0000256" key="2">
    <source>
        <dbReference type="ARBA" id="ARBA00022845"/>
    </source>
</evidence>
<dbReference type="EMBL" id="FNQN01000002">
    <property type="protein sequence ID" value="SDZ96836.1"/>
    <property type="molecule type" value="Genomic_DNA"/>
</dbReference>
<keyword evidence="2" id="KW-0810">Translation regulation</keyword>
<dbReference type="GO" id="GO:0003743">
    <property type="term" value="F:translation initiation factor activity"/>
    <property type="evidence" value="ECO:0007669"/>
    <property type="project" value="UniProtKB-KW"/>
</dbReference>
<dbReference type="PANTHER" id="PTHR12789">
    <property type="entry name" value="DENSITY-REGULATED PROTEIN HOMOLOG"/>
    <property type="match status" value="1"/>
</dbReference>
<dbReference type="OrthoDB" id="9792915at2"/>
<keyword evidence="6" id="KW-1185">Reference proteome</keyword>
<evidence type="ECO:0000313" key="6">
    <source>
        <dbReference type="Proteomes" id="UP000199409"/>
    </source>
</evidence>